<dbReference type="InterPro" id="IPR001509">
    <property type="entry name" value="Epimerase_deHydtase"/>
</dbReference>
<evidence type="ECO:0000259" key="2">
    <source>
        <dbReference type="Pfam" id="PF01370"/>
    </source>
</evidence>
<comment type="caution">
    <text evidence="3">The sequence shown here is derived from an EMBL/GenBank/DDBJ whole genome shotgun (WGS) entry which is preliminary data.</text>
</comment>
<reference evidence="3 4" key="1">
    <citation type="submission" date="2023-07" db="EMBL/GenBank/DDBJ databases">
        <title>Genomic Encyclopedia of Type Strains, Phase IV (KMG-IV): sequencing the most valuable type-strain genomes for metagenomic binning, comparative biology and taxonomic classification.</title>
        <authorList>
            <person name="Goeker M."/>
        </authorList>
    </citation>
    <scope>NUCLEOTIDE SEQUENCE [LARGE SCALE GENOMIC DNA]</scope>
    <source>
        <strain evidence="3 4">DSM 23494</strain>
    </source>
</reference>
<dbReference type="PANTHER" id="PTHR43000">
    <property type="entry name" value="DTDP-D-GLUCOSE 4,6-DEHYDRATASE-RELATED"/>
    <property type="match status" value="1"/>
</dbReference>
<feature type="domain" description="NAD-dependent epimerase/dehydratase" evidence="2">
    <location>
        <begin position="4"/>
        <end position="225"/>
    </location>
</feature>
<dbReference type="InterPro" id="IPR036291">
    <property type="entry name" value="NAD(P)-bd_dom_sf"/>
</dbReference>
<organism evidence="3 4">
    <name type="scientific">Cytobacillus purgationiresistens</name>
    <dbReference type="NCBI Taxonomy" id="863449"/>
    <lineage>
        <taxon>Bacteria</taxon>
        <taxon>Bacillati</taxon>
        <taxon>Bacillota</taxon>
        <taxon>Bacilli</taxon>
        <taxon>Bacillales</taxon>
        <taxon>Bacillaceae</taxon>
        <taxon>Cytobacillus</taxon>
    </lineage>
</organism>
<dbReference type="Proteomes" id="UP001238088">
    <property type="component" value="Unassembled WGS sequence"/>
</dbReference>
<protein>
    <submittedName>
        <fullName evidence="3">UDP-glucose 4-epimerase</fullName>
        <ecNumber evidence="3">5.1.3.2</ecNumber>
    </submittedName>
</protein>
<evidence type="ECO:0000313" key="4">
    <source>
        <dbReference type="Proteomes" id="UP001238088"/>
    </source>
</evidence>
<dbReference type="SUPFAM" id="SSF51735">
    <property type="entry name" value="NAD(P)-binding Rossmann-fold domains"/>
    <property type="match status" value="1"/>
</dbReference>
<sequence length="311" mass="34755">MKAIVTGGAGFIGSHLVEALITRKDEVHIIDNLSTGHQTFIQPNAVFHHTDITNNKVKEIIIREKPDIVFHLAAQADVTKSIHSPKFDADVNISGTINLLEACKEANVKQFIFSSTSAVYGNLEKQLINEDDPSIPISYYGLSKLTSESYIKIFHELYGLPYTILRYGNVFGPRQTAKGEGGVIAVFLERMRDNLPINVHGDGEQTRDFVYVEDVVQANILASVNASNNTLHVSTSKKTAVNEIVQKFNEVHHSKITPIHVQARQGDIKHSCLDNQKAKRIINWHPKTDISDGLKKTYDYCFNLLNSETDM</sequence>
<comment type="similarity">
    <text evidence="1">Belongs to the NAD(P)-dependent epimerase/dehydratase family.</text>
</comment>
<dbReference type="EC" id="5.1.3.2" evidence="3"/>
<evidence type="ECO:0000256" key="1">
    <source>
        <dbReference type="ARBA" id="ARBA00007637"/>
    </source>
</evidence>
<keyword evidence="4" id="KW-1185">Reference proteome</keyword>
<keyword evidence="3" id="KW-0413">Isomerase</keyword>
<dbReference type="Pfam" id="PF01370">
    <property type="entry name" value="Epimerase"/>
    <property type="match status" value="1"/>
</dbReference>
<gene>
    <name evidence="3" type="ORF">J2S17_001599</name>
</gene>
<dbReference type="Gene3D" id="3.40.50.720">
    <property type="entry name" value="NAD(P)-binding Rossmann-like Domain"/>
    <property type="match status" value="1"/>
</dbReference>
<accession>A0ABU0AEN9</accession>
<evidence type="ECO:0000313" key="3">
    <source>
        <dbReference type="EMBL" id="MDQ0269727.1"/>
    </source>
</evidence>
<name>A0ABU0AEN9_9BACI</name>
<dbReference type="EMBL" id="JAUSUB010000005">
    <property type="protein sequence ID" value="MDQ0269727.1"/>
    <property type="molecule type" value="Genomic_DNA"/>
</dbReference>
<proteinExistence type="inferred from homology"/>
<dbReference type="RefSeq" id="WP_307473531.1">
    <property type="nucleotide sequence ID" value="NZ_JAUSUB010000005.1"/>
</dbReference>
<dbReference type="GO" id="GO:0003978">
    <property type="term" value="F:UDP-glucose 4-epimerase activity"/>
    <property type="evidence" value="ECO:0007669"/>
    <property type="project" value="UniProtKB-EC"/>
</dbReference>